<evidence type="ECO:0000256" key="4">
    <source>
        <dbReference type="ARBA" id="ARBA00022692"/>
    </source>
</evidence>
<dbReference type="GO" id="GO:0008381">
    <property type="term" value="F:mechanosensitive monoatomic ion channel activity"/>
    <property type="evidence" value="ECO:0007669"/>
    <property type="project" value="InterPro"/>
</dbReference>
<feature type="transmembrane region" description="Helical" evidence="7">
    <location>
        <begin position="108"/>
        <end position="127"/>
    </location>
</feature>
<dbReference type="eggNOG" id="COG0668">
    <property type="taxonomic scope" value="Bacteria"/>
</dbReference>
<dbReference type="InterPro" id="IPR011066">
    <property type="entry name" value="MscS_channel_C_sf"/>
</dbReference>
<dbReference type="Proteomes" id="UP000006860">
    <property type="component" value="Chromosome"/>
</dbReference>
<dbReference type="InterPro" id="IPR010920">
    <property type="entry name" value="LSM_dom_sf"/>
</dbReference>
<dbReference type="HOGENOM" id="CLU_037945_1_1_0"/>
<dbReference type="InterPro" id="IPR023408">
    <property type="entry name" value="MscS_beta-dom_sf"/>
</dbReference>
<evidence type="ECO:0000256" key="1">
    <source>
        <dbReference type="ARBA" id="ARBA00004651"/>
    </source>
</evidence>
<evidence type="ECO:0000259" key="8">
    <source>
        <dbReference type="Pfam" id="PF00924"/>
    </source>
</evidence>
<dbReference type="Pfam" id="PF05552">
    <property type="entry name" value="MS_channel_1st_1"/>
    <property type="match status" value="1"/>
</dbReference>
<dbReference type="AlphaFoldDB" id="F0SF91"/>
<dbReference type="Gene3D" id="2.30.30.60">
    <property type="match status" value="1"/>
</dbReference>
<dbReference type="EMBL" id="CP002546">
    <property type="protein sequence ID" value="ADY58246.1"/>
    <property type="molecule type" value="Genomic_DNA"/>
</dbReference>
<dbReference type="Pfam" id="PF21088">
    <property type="entry name" value="MS_channel_1st"/>
    <property type="match status" value="1"/>
</dbReference>
<dbReference type="Pfam" id="PF21082">
    <property type="entry name" value="MS_channel_3rd"/>
    <property type="match status" value="1"/>
</dbReference>
<feature type="domain" description="Mechanosensitive ion channel MscS" evidence="8">
    <location>
        <begin position="129"/>
        <end position="195"/>
    </location>
</feature>
<proteinExistence type="inferred from homology"/>
<feature type="transmembrane region" description="Helical" evidence="7">
    <location>
        <begin position="84"/>
        <end position="102"/>
    </location>
</feature>
<evidence type="ECO:0000256" key="3">
    <source>
        <dbReference type="ARBA" id="ARBA00022475"/>
    </source>
</evidence>
<dbReference type="InterPro" id="IPR049142">
    <property type="entry name" value="MS_channel_1st"/>
</dbReference>
<accession>F0SF91</accession>
<comment type="similarity">
    <text evidence="2">Belongs to the MscS (TC 1.A.23) family.</text>
</comment>
<dbReference type="InterPro" id="IPR008910">
    <property type="entry name" value="MSC_TM_helix"/>
</dbReference>
<feature type="transmembrane region" description="Helical" evidence="7">
    <location>
        <begin position="42"/>
        <end position="64"/>
    </location>
</feature>
<dbReference type="STRING" id="756272.Plabr_0619"/>
<dbReference type="PANTHER" id="PTHR30221:SF1">
    <property type="entry name" value="SMALL-CONDUCTANCE MECHANOSENSITIVE CHANNEL"/>
    <property type="match status" value="1"/>
</dbReference>
<dbReference type="SUPFAM" id="SSF82861">
    <property type="entry name" value="Mechanosensitive channel protein MscS (YggB), transmembrane region"/>
    <property type="match status" value="1"/>
</dbReference>
<gene>
    <name evidence="11" type="ordered locus">Plabr_0619</name>
</gene>
<dbReference type="GO" id="GO:0005886">
    <property type="term" value="C:plasma membrane"/>
    <property type="evidence" value="ECO:0007669"/>
    <property type="project" value="UniProtKB-SubCell"/>
</dbReference>
<dbReference type="PANTHER" id="PTHR30221">
    <property type="entry name" value="SMALL-CONDUCTANCE MECHANOSENSITIVE CHANNEL"/>
    <property type="match status" value="1"/>
</dbReference>
<dbReference type="SUPFAM" id="SSF50182">
    <property type="entry name" value="Sm-like ribonucleoproteins"/>
    <property type="match status" value="1"/>
</dbReference>
<keyword evidence="5 7" id="KW-1133">Transmembrane helix</keyword>
<dbReference type="RefSeq" id="WP_013626989.1">
    <property type="nucleotide sequence ID" value="NC_015174.1"/>
</dbReference>
<sequence>MLHFVNLLAQTEQAGKTGNGSIDQATRWLIEFKNYLFEQGPVFLINLTAALLIFFIGRMIANWIVSLSGSTMKRAKLDDTLIKFAKNILSWALLAFVIMAALERVGVNTTSFAAVVAAAGLAVGLALQDSLSNFASGVMLILFHPFRVGNYVEAGGTAGIVEEIQVFNTILRTPDNVQIIVPNGQITSDKIKNYAANELRRIDLVVMCGYDDNLREVKQFLEELLAADERILDEPAPVIVVDELADNGVNLLVRPWTRTSQYWDVRWALVEEIKNGFDDRGFSIPYPTRDLHLYNHDKANAG</sequence>
<evidence type="ECO:0000313" key="12">
    <source>
        <dbReference type="Proteomes" id="UP000006860"/>
    </source>
</evidence>
<dbReference type="Gene3D" id="3.30.70.100">
    <property type="match status" value="1"/>
</dbReference>
<keyword evidence="6 7" id="KW-0472">Membrane</keyword>
<dbReference type="Gene3D" id="1.10.287.1260">
    <property type="match status" value="1"/>
</dbReference>
<keyword evidence="3" id="KW-1003">Cell membrane</keyword>
<dbReference type="InterPro" id="IPR011014">
    <property type="entry name" value="MscS_channel_TM-2"/>
</dbReference>
<dbReference type="Pfam" id="PF00924">
    <property type="entry name" value="MS_channel_2nd"/>
    <property type="match status" value="1"/>
</dbReference>
<feature type="domain" description="Mechanosensitive ion channel transmembrane helices 2/3" evidence="10">
    <location>
        <begin position="87"/>
        <end position="128"/>
    </location>
</feature>
<organism evidence="11 12">
    <name type="scientific">Rubinisphaera brasiliensis (strain ATCC 49424 / DSM 5305 / JCM 21570 / IAM 15109 / NBRC 103401 / IFAM 1448)</name>
    <name type="common">Planctomyces brasiliensis</name>
    <dbReference type="NCBI Taxonomy" id="756272"/>
    <lineage>
        <taxon>Bacteria</taxon>
        <taxon>Pseudomonadati</taxon>
        <taxon>Planctomycetota</taxon>
        <taxon>Planctomycetia</taxon>
        <taxon>Planctomycetales</taxon>
        <taxon>Planctomycetaceae</taxon>
        <taxon>Rubinisphaera</taxon>
    </lineage>
</organism>
<evidence type="ECO:0000256" key="7">
    <source>
        <dbReference type="SAM" id="Phobius"/>
    </source>
</evidence>
<name>F0SF91_RUBBR</name>
<feature type="domain" description="Mechanosensitive ion channel MscS C-terminal" evidence="9">
    <location>
        <begin position="203"/>
        <end position="283"/>
    </location>
</feature>
<dbReference type="SUPFAM" id="SSF82689">
    <property type="entry name" value="Mechanosensitive channel protein MscS (YggB), C-terminal domain"/>
    <property type="match status" value="1"/>
</dbReference>
<evidence type="ECO:0000259" key="10">
    <source>
        <dbReference type="Pfam" id="PF21088"/>
    </source>
</evidence>
<evidence type="ECO:0000256" key="5">
    <source>
        <dbReference type="ARBA" id="ARBA00022989"/>
    </source>
</evidence>
<keyword evidence="4 7" id="KW-0812">Transmembrane</keyword>
<dbReference type="InterPro" id="IPR006685">
    <property type="entry name" value="MscS_channel_2nd"/>
</dbReference>
<dbReference type="OrthoDB" id="9809206at2"/>
<comment type="subcellular location">
    <subcellularLocation>
        <location evidence="1">Cell membrane</location>
        <topology evidence="1">Multi-pass membrane protein</topology>
    </subcellularLocation>
</comment>
<dbReference type="InterPro" id="IPR045275">
    <property type="entry name" value="MscS_archaea/bacteria_type"/>
</dbReference>
<evidence type="ECO:0000259" key="9">
    <source>
        <dbReference type="Pfam" id="PF21082"/>
    </source>
</evidence>
<evidence type="ECO:0000313" key="11">
    <source>
        <dbReference type="EMBL" id="ADY58246.1"/>
    </source>
</evidence>
<dbReference type="KEGG" id="pbs:Plabr_0619"/>
<dbReference type="PROSITE" id="PS01246">
    <property type="entry name" value="UPF0003"/>
    <property type="match status" value="1"/>
</dbReference>
<evidence type="ECO:0000256" key="2">
    <source>
        <dbReference type="ARBA" id="ARBA00008017"/>
    </source>
</evidence>
<protein>
    <submittedName>
        <fullName evidence="11">MscS Mechanosensitive ion channel</fullName>
    </submittedName>
</protein>
<evidence type="ECO:0000256" key="6">
    <source>
        <dbReference type="ARBA" id="ARBA00023136"/>
    </source>
</evidence>
<dbReference type="InterPro" id="IPR006686">
    <property type="entry name" value="MscS_channel_CS"/>
</dbReference>
<keyword evidence="12" id="KW-1185">Reference proteome</keyword>
<reference evidence="12" key="1">
    <citation type="submission" date="2011-02" db="EMBL/GenBank/DDBJ databases">
        <title>The complete genome of Planctomyces brasiliensis DSM 5305.</title>
        <authorList>
            <person name="Lucas S."/>
            <person name="Copeland A."/>
            <person name="Lapidus A."/>
            <person name="Bruce D."/>
            <person name="Goodwin L."/>
            <person name="Pitluck S."/>
            <person name="Kyrpides N."/>
            <person name="Mavromatis K."/>
            <person name="Pagani I."/>
            <person name="Ivanova N."/>
            <person name="Ovchinnikova G."/>
            <person name="Lu M."/>
            <person name="Detter J.C."/>
            <person name="Han C."/>
            <person name="Land M."/>
            <person name="Hauser L."/>
            <person name="Markowitz V."/>
            <person name="Cheng J.-F."/>
            <person name="Hugenholtz P."/>
            <person name="Woyke T."/>
            <person name="Wu D."/>
            <person name="Tindall B."/>
            <person name="Pomrenke H.G."/>
            <person name="Brambilla E."/>
            <person name="Klenk H.-P."/>
            <person name="Eisen J.A."/>
        </authorList>
    </citation>
    <scope>NUCLEOTIDE SEQUENCE [LARGE SCALE GENOMIC DNA]</scope>
    <source>
        <strain evidence="12">ATCC 49424 / DSM 5305 / JCM 21570 / NBRC 103401 / IFAM 1448</strain>
    </source>
</reference>
<dbReference type="InterPro" id="IPR049278">
    <property type="entry name" value="MS_channel_C"/>
</dbReference>